<evidence type="ECO:0000259" key="4">
    <source>
        <dbReference type="Pfam" id="PF00685"/>
    </source>
</evidence>
<gene>
    <name evidence="5" type="ORF">BUALT_Bualt05G0022100</name>
</gene>
<accession>A0AAV6XMS4</accession>
<name>A0AAV6XMS4_9LAMI</name>
<evidence type="ECO:0000313" key="6">
    <source>
        <dbReference type="Proteomes" id="UP000826271"/>
    </source>
</evidence>
<dbReference type="SUPFAM" id="SSF52540">
    <property type="entry name" value="P-loop containing nucleoside triphosphate hydrolases"/>
    <property type="match status" value="1"/>
</dbReference>
<dbReference type="Gene3D" id="3.40.50.300">
    <property type="entry name" value="P-loop containing nucleotide triphosphate hydrolases"/>
    <property type="match status" value="1"/>
</dbReference>
<feature type="domain" description="Sulfotransferase" evidence="4">
    <location>
        <begin position="2"/>
        <end position="132"/>
    </location>
</feature>
<proteinExistence type="inferred from homology"/>
<dbReference type="AlphaFoldDB" id="A0AAV6XMS4"/>
<evidence type="ECO:0000256" key="3">
    <source>
        <dbReference type="RuleBase" id="RU361155"/>
    </source>
</evidence>
<dbReference type="Pfam" id="PF00685">
    <property type="entry name" value="Sulfotransfer_1"/>
    <property type="match status" value="1"/>
</dbReference>
<protein>
    <recommendedName>
        <fullName evidence="3">Sulfotransferase</fullName>
        <ecNumber evidence="3">2.8.2.-</ecNumber>
    </recommendedName>
</protein>
<comment type="similarity">
    <text evidence="1 3">Belongs to the sulfotransferase 1 family.</text>
</comment>
<dbReference type="EC" id="2.8.2.-" evidence="3"/>
<comment type="caution">
    <text evidence="5">The sequence shown here is derived from an EMBL/GenBank/DDBJ whole genome shotgun (WGS) entry which is preliminary data.</text>
</comment>
<dbReference type="InterPro" id="IPR027417">
    <property type="entry name" value="P-loop_NTPase"/>
</dbReference>
<sequence>MFCKGFYHFGPFWDHMLGYWKAHLPNSQKVLFLKYEDPKEDITFNIKNIAEFIGFPFSSEEEKLGKIEEISRLCSFESLSNLDVNKPRNFIGRAKTSSFFRKGEVGDWKNYLTPVMAERMKKLMESKLEGSGLVFNLKGSDLVV</sequence>
<dbReference type="Proteomes" id="UP000826271">
    <property type="component" value="Unassembled WGS sequence"/>
</dbReference>
<dbReference type="InterPro" id="IPR000863">
    <property type="entry name" value="Sulfotransferase_dom"/>
</dbReference>
<reference evidence="5" key="1">
    <citation type="submission" date="2019-10" db="EMBL/GenBank/DDBJ databases">
        <authorList>
            <person name="Zhang R."/>
            <person name="Pan Y."/>
            <person name="Wang J."/>
            <person name="Ma R."/>
            <person name="Yu S."/>
        </authorList>
    </citation>
    <scope>NUCLEOTIDE SEQUENCE</scope>
    <source>
        <strain evidence="5">LA-IB0</strain>
        <tissue evidence="5">Leaf</tissue>
    </source>
</reference>
<evidence type="ECO:0000256" key="1">
    <source>
        <dbReference type="ARBA" id="ARBA00005771"/>
    </source>
</evidence>
<dbReference type="PANTHER" id="PTHR11783">
    <property type="entry name" value="SULFOTRANSFERASE SULT"/>
    <property type="match status" value="1"/>
</dbReference>
<keyword evidence="6" id="KW-1185">Reference proteome</keyword>
<evidence type="ECO:0000313" key="5">
    <source>
        <dbReference type="EMBL" id="KAG8381912.1"/>
    </source>
</evidence>
<organism evidence="5 6">
    <name type="scientific">Buddleja alternifolia</name>
    <dbReference type="NCBI Taxonomy" id="168488"/>
    <lineage>
        <taxon>Eukaryota</taxon>
        <taxon>Viridiplantae</taxon>
        <taxon>Streptophyta</taxon>
        <taxon>Embryophyta</taxon>
        <taxon>Tracheophyta</taxon>
        <taxon>Spermatophyta</taxon>
        <taxon>Magnoliopsida</taxon>
        <taxon>eudicotyledons</taxon>
        <taxon>Gunneridae</taxon>
        <taxon>Pentapetalae</taxon>
        <taxon>asterids</taxon>
        <taxon>lamiids</taxon>
        <taxon>Lamiales</taxon>
        <taxon>Scrophulariaceae</taxon>
        <taxon>Buddlejeae</taxon>
        <taxon>Buddleja</taxon>
    </lineage>
</organism>
<dbReference type="GO" id="GO:0008146">
    <property type="term" value="F:sulfotransferase activity"/>
    <property type="evidence" value="ECO:0007669"/>
    <property type="project" value="InterPro"/>
</dbReference>
<dbReference type="EMBL" id="WHWC01000005">
    <property type="protein sequence ID" value="KAG8381912.1"/>
    <property type="molecule type" value="Genomic_DNA"/>
</dbReference>
<keyword evidence="2 3" id="KW-0808">Transferase</keyword>
<evidence type="ECO:0000256" key="2">
    <source>
        <dbReference type="ARBA" id="ARBA00022679"/>
    </source>
</evidence>